<dbReference type="PANTHER" id="PTHR10949">
    <property type="entry name" value="LIPOYL SYNTHASE"/>
    <property type="match status" value="1"/>
</dbReference>
<dbReference type="InterPro" id="IPR006638">
    <property type="entry name" value="Elp3/MiaA/NifB-like_rSAM"/>
</dbReference>
<comment type="catalytic activity">
    <reaction evidence="9">
        <text>[[Fe-S] cluster scaffold protein carrying a second [4Fe-4S](2+) cluster] + N(6)-octanoyl-L-lysyl-[protein] + 2 oxidized [2Fe-2S]-[ferredoxin] + 2 S-adenosyl-L-methionine + 4 H(+) = [[Fe-S] cluster scaffold protein] + N(6)-[(R)-dihydrolipoyl]-L-lysyl-[protein] + 4 Fe(3+) + 2 hydrogen sulfide + 2 5'-deoxyadenosine + 2 L-methionine + 2 reduced [2Fe-2S]-[ferredoxin]</text>
        <dbReference type="Rhea" id="RHEA:16585"/>
        <dbReference type="Rhea" id="RHEA-COMP:9928"/>
        <dbReference type="Rhea" id="RHEA-COMP:10000"/>
        <dbReference type="Rhea" id="RHEA-COMP:10001"/>
        <dbReference type="Rhea" id="RHEA-COMP:10475"/>
        <dbReference type="Rhea" id="RHEA-COMP:14568"/>
        <dbReference type="Rhea" id="RHEA-COMP:14569"/>
        <dbReference type="ChEBI" id="CHEBI:15378"/>
        <dbReference type="ChEBI" id="CHEBI:17319"/>
        <dbReference type="ChEBI" id="CHEBI:29034"/>
        <dbReference type="ChEBI" id="CHEBI:29919"/>
        <dbReference type="ChEBI" id="CHEBI:33722"/>
        <dbReference type="ChEBI" id="CHEBI:33737"/>
        <dbReference type="ChEBI" id="CHEBI:33738"/>
        <dbReference type="ChEBI" id="CHEBI:57844"/>
        <dbReference type="ChEBI" id="CHEBI:59789"/>
        <dbReference type="ChEBI" id="CHEBI:78809"/>
        <dbReference type="ChEBI" id="CHEBI:83100"/>
        <dbReference type="EC" id="2.8.1.8"/>
    </reaction>
</comment>
<sequence length="235" mass="25754">LLGPSCTRHCTFCAVDKSPVHPPNPNEPLRTAQAVARMELTFCVLTMVTRDDLLDGGAGHIARTVLSIQRECEGIGVETLISDLGGDWDALLTLLAAGPDVLNHNLETVPRLYPEIRPQASYGRSLELLARASEYVPHMVIKSGLMLGLGETKEELLKAMDDLRDAGCGLLTLGQYLAPSPQHYPVVRYVPPEEFEEYKGEALDRGFVGVVSAPLVRSSYNAEQLYLHACDRTVR</sequence>
<name>A0A8J6N055_9DELT</name>
<dbReference type="SUPFAM" id="SSF102114">
    <property type="entry name" value="Radical SAM enzymes"/>
    <property type="match status" value="1"/>
</dbReference>
<dbReference type="InterPro" id="IPR007197">
    <property type="entry name" value="rSAM"/>
</dbReference>
<evidence type="ECO:0000313" key="11">
    <source>
        <dbReference type="EMBL" id="MBC8177183.1"/>
    </source>
</evidence>
<comment type="cofactor">
    <cofactor evidence="1">
        <name>[4Fe-4S] cluster</name>
        <dbReference type="ChEBI" id="CHEBI:49883"/>
    </cofactor>
</comment>
<keyword evidence="4 11" id="KW-0808">Transferase</keyword>
<evidence type="ECO:0000256" key="9">
    <source>
        <dbReference type="ARBA" id="ARBA00047326"/>
    </source>
</evidence>
<gene>
    <name evidence="11" type="ORF">H8E19_07225</name>
</gene>
<keyword evidence="5" id="KW-0949">S-adenosyl-L-methionine</keyword>
<keyword evidence="6" id="KW-0479">Metal-binding</keyword>
<dbReference type="SFLD" id="SFLDS00029">
    <property type="entry name" value="Radical_SAM"/>
    <property type="match status" value="1"/>
</dbReference>
<dbReference type="EC" id="2.8.1.8" evidence="2"/>
<evidence type="ECO:0000256" key="3">
    <source>
        <dbReference type="ARBA" id="ARBA00022485"/>
    </source>
</evidence>
<dbReference type="HAMAP" id="MF_00206">
    <property type="entry name" value="Lipoyl_synth"/>
    <property type="match status" value="1"/>
</dbReference>
<dbReference type="Proteomes" id="UP000650524">
    <property type="component" value="Unassembled WGS sequence"/>
</dbReference>
<feature type="domain" description="Radical SAM core" evidence="10">
    <location>
        <begin position="1"/>
        <end position="208"/>
    </location>
</feature>
<dbReference type="GO" id="GO:0051539">
    <property type="term" value="F:4 iron, 4 sulfur cluster binding"/>
    <property type="evidence" value="ECO:0007669"/>
    <property type="project" value="UniProtKB-KW"/>
</dbReference>
<dbReference type="GO" id="GO:0016992">
    <property type="term" value="F:lipoate synthase activity"/>
    <property type="evidence" value="ECO:0007669"/>
    <property type="project" value="UniProtKB-EC"/>
</dbReference>
<dbReference type="NCBIfam" id="NF004019">
    <property type="entry name" value="PRK05481.1"/>
    <property type="match status" value="1"/>
</dbReference>
<feature type="non-terminal residue" evidence="11">
    <location>
        <position position="1"/>
    </location>
</feature>
<keyword evidence="7" id="KW-0408">Iron</keyword>
<comment type="caution">
    <text evidence="11">The sequence shown here is derived from an EMBL/GenBank/DDBJ whole genome shotgun (WGS) entry which is preliminary data.</text>
</comment>
<evidence type="ECO:0000313" key="12">
    <source>
        <dbReference type="Proteomes" id="UP000650524"/>
    </source>
</evidence>
<evidence type="ECO:0000256" key="7">
    <source>
        <dbReference type="ARBA" id="ARBA00023004"/>
    </source>
</evidence>
<evidence type="ECO:0000256" key="8">
    <source>
        <dbReference type="ARBA" id="ARBA00023014"/>
    </source>
</evidence>
<reference evidence="11 12" key="1">
    <citation type="submission" date="2020-08" db="EMBL/GenBank/DDBJ databases">
        <title>Bridging the membrane lipid divide: bacteria of the FCB group superphylum have the potential to synthesize archaeal ether lipids.</title>
        <authorList>
            <person name="Villanueva L."/>
            <person name="Von Meijenfeldt F.A.B."/>
            <person name="Westbye A.B."/>
            <person name="Yadav S."/>
            <person name="Hopmans E.C."/>
            <person name="Dutilh B.E."/>
            <person name="Sinninghe Damste J.S."/>
        </authorList>
    </citation>
    <scope>NUCLEOTIDE SEQUENCE [LARGE SCALE GENOMIC DNA]</scope>
    <source>
        <strain evidence="11">NIOZ-UU27</strain>
    </source>
</reference>
<protein>
    <recommendedName>
        <fullName evidence="2">lipoyl synthase</fullName>
        <ecNumber evidence="2">2.8.1.8</ecNumber>
    </recommendedName>
</protein>
<accession>A0A8J6N055</accession>
<dbReference type="UniPathway" id="UPA00538">
    <property type="reaction ID" value="UER00593"/>
</dbReference>
<organism evidence="11 12">
    <name type="scientific">Candidatus Desulfacyla euxinica</name>
    <dbReference type="NCBI Taxonomy" id="2841693"/>
    <lineage>
        <taxon>Bacteria</taxon>
        <taxon>Deltaproteobacteria</taxon>
        <taxon>Candidatus Desulfacyla</taxon>
    </lineage>
</organism>
<dbReference type="InterPro" id="IPR013785">
    <property type="entry name" value="Aldolase_TIM"/>
</dbReference>
<dbReference type="InterPro" id="IPR003698">
    <property type="entry name" value="Lipoyl_synth"/>
</dbReference>
<dbReference type="Pfam" id="PF04055">
    <property type="entry name" value="Radical_SAM"/>
    <property type="match status" value="1"/>
</dbReference>
<dbReference type="PROSITE" id="PS51918">
    <property type="entry name" value="RADICAL_SAM"/>
    <property type="match status" value="1"/>
</dbReference>
<evidence type="ECO:0000259" key="10">
    <source>
        <dbReference type="PROSITE" id="PS51918"/>
    </source>
</evidence>
<dbReference type="GO" id="GO:0046872">
    <property type="term" value="F:metal ion binding"/>
    <property type="evidence" value="ECO:0007669"/>
    <property type="project" value="UniProtKB-KW"/>
</dbReference>
<dbReference type="EMBL" id="JACNJD010000194">
    <property type="protein sequence ID" value="MBC8177183.1"/>
    <property type="molecule type" value="Genomic_DNA"/>
</dbReference>
<keyword evidence="8" id="KW-0411">Iron-sulfur</keyword>
<dbReference type="Gene3D" id="3.20.20.70">
    <property type="entry name" value="Aldolase class I"/>
    <property type="match status" value="1"/>
</dbReference>
<evidence type="ECO:0000256" key="6">
    <source>
        <dbReference type="ARBA" id="ARBA00022723"/>
    </source>
</evidence>
<proteinExistence type="inferred from homology"/>
<dbReference type="CDD" id="cd01335">
    <property type="entry name" value="Radical_SAM"/>
    <property type="match status" value="1"/>
</dbReference>
<dbReference type="SMART" id="SM00729">
    <property type="entry name" value="Elp3"/>
    <property type="match status" value="1"/>
</dbReference>
<evidence type="ECO:0000256" key="5">
    <source>
        <dbReference type="ARBA" id="ARBA00022691"/>
    </source>
</evidence>
<dbReference type="NCBIfam" id="NF009544">
    <property type="entry name" value="PRK12928.1"/>
    <property type="match status" value="1"/>
</dbReference>
<dbReference type="InterPro" id="IPR058240">
    <property type="entry name" value="rSAM_sf"/>
</dbReference>
<keyword evidence="3" id="KW-0004">4Fe-4S</keyword>
<dbReference type="AlphaFoldDB" id="A0A8J6N055"/>
<evidence type="ECO:0000256" key="2">
    <source>
        <dbReference type="ARBA" id="ARBA00012237"/>
    </source>
</evidence>
<dbReference type="PANTHER" id="PTHR10949:SF0">
    <property type="entry name" value="LIPOYL SYNTHASE, MITOCHONDRIAL"/>
    <property type="match status" value="1"/>
</dbReference>
<evidence type="ECO:0000256" key="1">
    <source>
        <dbReference type="ARBA" id="ARBA00001966"/>
    </source>
</evidence>
<evidence type="ECO:0000256" key="4">
    <source>
        <dbReference type="ARBA" id="ARBA00022679"/>
    </source>
</evidence>